<evidence type="ECO:0000313" key="6">
    <source>
        <dbReference type="Proteomes" id="UP000284742"/>
    </source>
</evidence>
<dbReference type="Proteomes" id="UP000283630">
    <property type="component" value="Unassembled WGS sequence"/>
</dbReference>
<evidence type="ECO:0000313" key="5">
    <source>
        <dbReference type="Proteomes" id="UP000283630"/>
    </source>
</evidence>
<evidence type="ECO:0008006" key="8">
    <source>
        <dbReference type="Google" id="ProtNLM"/>
    </source>
</evidence>
<dbReference type="AlphaFoldDB" id="A0A413YJB2"/>
<protein>
    <recommendedName>
        <fullName evidence="8">DUF4316 domain-containing protein</fullName>
    </recommendedName>
</protein>
<dbReference type="Proteomes" id="UP000285981">
    <property type="component" value="Unassembled WGS sequence"/>
</dbReference>
<dbReference type="EMBL" id="QSHK01000006">
    <property type="protein sequence ID" value="RHC06632.1"/>
    <property type="molecule type" value="Genomic_DNA"/>
</dbReference>
<feature type="region of interest" description="Disordered" evidence="1">
    <location>
        <begin position="1"/>
        <end position="85"/>
    </location>
</feature>
<evidence type="ECO:0000313" key="2">
    <source>
        <dbReference type="EMBL" id="RGS69183.1"/>
    </source>
</evidence>
<evidence type="ECO:0000256" key="1">
    <source>
        <dbReference type="SAM" id="MobiDB-lite"/>
    </source>
</evidence>
<feature type="compositionally biased region" description="Basic and acidic residues" evidence="1">
    <location>
        <begin position="32"/>
        <end position="85"/>
    </location>
</feature>
<accession>A0A413YJB2</accession>
<evidence type="ECO:0000313" key="4">
    <source>
        <dbReference type="EMBL" id="RHC06632.1"/>
    </source>
</evidence>
<comment type="caution">
    <text evidence="4">The sequence shown here is derived from an EMBL/GenBank/DDBJ whole genome shotgun (WGS) entry which is preliminary data.</text>
</comment>
<organism evidence="4 6">
    <name type="scientific">Dorea formicigenerans</name>
    <dbReference type="NCBI Taxonomy" id="39486"/>
    <lineage>
        <taxon>Bacteria</taxon>
        <taxon>Bacillati</taxon>
        <taxon>Bacillota</taxon>
        <taxon>Clostridia</taxon>
        <taxon>Lachnospirales</taxon>
        <taxon>Lachnospiraceae</taxon>
        <taxon>Dorea</taxon>
    </lineage>
</organism>
<dbReference type="EMBL" id="QRWH01000013">
    <property type="protein sequence ID" value="RGT07521.1"/>
    <property type="molecule type" value="Genomic_DNA"/>
</dbReference>
<gene>
    <name evidence="4" type="ORF">DW860_09490</name>
    <name evidence="3" type="ORF">DWX53_11910</name>
    <name evidence="2" type="ORF">DWX78_11690</name>
</gene>
<proteinExistence type="predicted"/>
<dbReference type="Proteomes" id="UP000284742">
    <property type="component" value="Unassembled WGS sequence"/>
</dbReference>
<dbReference type="EMBL" id="QRVU01000063">
    <property type="protein sequence ID" value="RGS69183.1"/>
    <property type="molecule type" value="Genomic_DNA"/>
</dbReference>
<dbReference type="RefSeq" id="WP_118145703.1">
    <property type="nucleotide sequence ID" value="NZ_QRWH01000013.1"/>
</dbReference>
<evidence type="ECO:0000313" key="3">
    <source>
        <dbReference type="EMBL" id="RGT07521.1"/>
    </source>
</evidence>
<reference evidence="5 6" key="1">
    <citation type="submission" date="2018-08" db="EMBL/GenBank/DDBJ databases">
        <title>A genome reference for cultivated species of the human gut microbiota.</title>
        <authorList>
            <person name="Zou Y."/>
            <person name="Xue W."/>
            <person name="Luo G."/>
        </authorList>
    </citation>
    <scope>NUCLEOTIDE SEQUENCE [LARGE SCALE GENOMIC DNA]</scope>
    <source>
        <strain evidence="3 5">AF19-4AC</strain>
        <strain evidence="2 7">AF21-25</strain>
        <strain evidence="4 6">AM37-5</strain>
    </source>
</reference>
<feature type="compositionally biased region" description="Basic and acidic residues" evidence="1">
    <location>
        <begin position="1"/>
        <end position="22"/>
    </location>
</feature>
<evidence type="ECO:0000313" key="7">
    <source>
        <dbReference type="Proteomes" id="UP000285981"/>
    </source>
</evidence>
<sequence>MKERRKQQIAERNEGRADERVTSTEANAVVKDAGKADRKPEQQKQAMEGKEKKPSIHERLEINKRIIQEKQGKDKPERGADRGVR</sequence>
<name>A0A413YJB2_9FIRM</name>